<accession>M4BP96</accession>
<proteinExistence type="predicted"/>
<dbReference type="Proteomes" id="UP000011713">
    <property type="component" value="Unassembled WGS sequence"/>
</dbReference>
<evidence type="ECO:0000313" key="1">
    <source>
        <dbReference type="EnsemblProtists" id="HpaP808235"/>
    </source>
</evidence>
<dbReference type="VEuPathDB" id="FungiDB:HpaG808235"/>
<dbReference type="EnsemblProtists" id="HpaT808235">
    <property type="protein sequence ID" value="HpaP808235"/>
    <property type="gene ID" value="HpaG808235"/>
</dbReference>
<dbReference type="AlphaFoldDB" id="M4BP96"/>
<sequence length="159" mass="17248">MVVQDARQAIQAACMSIQGLLFDQLKKETMEGLKCAAEGINDFAKDVVVEIKNMAPVQAKLVPILEMPRQSTVTVVVEAATKSPVEAAPVVVEPVVVGPVVVAAPVVVEPVVPAPSEDKINWSEELFMVRNIFTVRKRARLWTVSSIATPSVETAQQTW</sequence>
<reference evidence="1" key="2">
    <citation type="submission" date="2015-06" db="UniProtKB">
        <authorList>
            <consortium name="EnsemblProtists"/>
        </authorList>
    </citation>
    <scope>IDENTIFICATION</scope>
    <source>
        <strain evidence="1">Emoy2</strain>
    </source>
</reference>
<evidence type="ECO:0000313" key="2">
    <source>
        <dbReference type="Proteomes" id="UP000011713"/>
    </source>
</evidence>
<dbReference type="HOGENOM" id="CLU_1664070_0_0_1"/>
<keyword evidence="2" id="KW-1185">Reference proteome</keyword>
<reference evidence="2" key="1">
    <citation type="journal article" date="2010" name="Science">
        <title>Signatures of adaptation to obligate biotrophy in the Hyaloperonospora arabidopsidis genome.</title>
        <authorList>
            <person name="Baxter L."/>
            <person name="Tripathy S."/>
            <person name="Ishaque N."/>
            <person name="Boot N."/>
            <person name="Cabral A."/>
            <person name="Kemen E."/>
            <person name="Thines M."/>
            <person name="Ah-Fong A."/>
            <person name="Anderson R."/>
            <person name="Badejoko W."/>
            <person name="Bittner-Eddy P."/>
            <person name="Boore J.L."/>
            <person name="Chibucos M.C."/>
            <person name="Coates M."/>
            <person name="Dehal P."/>
            <person name="Delehaunty K."/>
            <person name="Dong S."/>
            <person name="Downton P."/>
            <person name="Dumas B."/>
            <person name="Fabro G."/>
            <person name="Fronick C."/>
            <person name="Fuerstenberg S.I."/>
            <person name="Fulton L."/>
            <person name="Gaulin E."/>
            <person name="Govers F."/>
            <person name="Hughes L."/>
            <person name="Humphray S."/>
            <person name="Jiang R.H."/>
            <person name="Judelson H."/>
            <person name="Kamoun S."/>
            <person name="Kyung K."/>
            <person name="Meijer H."/>
            <person name="Minx P."/>
            <person name="Morris P."/>
            <person name="Nelson J."/>
            <person name="Phuntumart V."/>
            <person name="Qutob D."/>
            <person name="Rehmany A."/>
            <person name="Rougon-Cardoso A."/>
            <person name="Ryden P."/>
            <person name="Torto-Alalibo T."/>
            <person name="Studholme D."/>
            <person name="Wang Y."/>
            <person name="Win J."/>
            <person name="Wood J."/>
            <person name="Clifton S.W."/>
            <person name="Rogers J."/>
            <person name="Van den Ackerveken G."/>
            <person name="Jones J.D."/>
            <person name="McDowell J.M."/>
            <person name="Beynon J."/>
            <person name="Tyler B.M."/>
        </authorList>
    </citation>
    <scope>NUCLEOTIDE SEQUENCE [LARGE SCALE GENOMIC DNA]</scope>
    <source>
        <strain evidence="2">Emoy2</strain>
    </source>
</reference>
<organism evidence="1 2">
    <name type="scientific">Hyaloperonospora arabidopsidis (strain Emoy2)</name>
    <name type="common">Downy mildew agent</name>
    <name type="synonym">Peronospora arabidopsidis</name>
    <dbReference type="NCBI Taxonomy" id="559515"/>
    <lineage>
        <taxon>Eukaryota</taxon>
        <taxon>Sar</taxon>
        <taxon>Stramenopiles</taxon>
        <taxon>Oomycota</taxon>
        <taxon>Peronosporomycetes</taxon>
        <taxon>Peronosporales</taxon>
        <taxon>Peronosporaceae</taxon>
        <taxon>Hyaloperonospora</taxon>
    </lineage>
</organism>
<protein>
    <submittedName>
        <fullName evidence="1">Uncharacterized protein</fullName>
    </submittedName>
</protein>
<dbReference type="EMBL" id="JH598491">
    <property type="status" value="NOT_ANNOTATED_CDS"/>
    <property type="molecule type" value="Genomic_DNA"/>
</dbReference>
<name>M4BP96_HYAAE</name>
<dbReference type="InParanoid" id="M4BP96"/>